<name>A0A4U0S8A9_9ACTN</name>
<reference evidence="2 3" key="1">
    <citation type="submission" date="2019-04" db="EMBL/GenBank/DDBJ databases">
        <title>Streptomyces oryziradicis sp. nov., a novel actinomycete isolated from rhizosphere soil of rice (Oryza sativa L.).</title>
        <authorList>
            <person name="Li C."/>
        </authorList>
    </citation>
    <scope>NUCLEOTIDE SEQUENCE [LARGE SCALE GENOMIC DNA]</scope>
    <source>
        <strain evidence="2 3">NEAU-C40</strain>
    </source>
</reference>
<dbReference type="AlphaFoldDB" id="A0A4U0S8A9"/>
<evidence type="ECO:0000256" key="1">
    <source>
        <dbReference type="SAM" id="Phobius"/>
    </source>
</evidence>
<proteinExistence type="predicted"/>
<dbReference type="Proteomes" id="UP000305778">
    <property type="component" value="Unassembled WGS sequence"/>
</dbReference>
<evidence type="ECO:0000313" key="3">
    <source>
        <dbReference type="Proteomes" id="UP000305778"/>
    </source>
</evidence>
<gene>
    <name evidence="2" type="ORF">FCI23_34660</name>
</gene>
<organism evidence="2 3">
    <name type="scientific">Actinacidiphila oryziradicis</name>
    <dbReference type="NCBI Taxonomy" id="2571141"/>
    <lineage>
        <taxon>Bacteria</taxon>
        <taxon>Bacillati</taxon>
        <taxon>Actinomycetota</taxon>
        <taxon>Actinomycetes</taxon>
        <taxon>Kitasatosporales</taxon>
        <taxon>Streptomycetaceae</taxon>
        <taxon>Actinacidiphila</taxon>
    </lineage>
</organism>
<protein>
    <submittedName>
        <fullName evidence="2">Uncharacterized protein</fullName>
    </submittedName>
</protein>
<keyword evidence="3" id="KW-1185">Reference proteome</keyword>
<dbReference type="EMBL" id="SUMC01000047">
    <property type="protein sequence ID" value="TKA04793.1"/>
    <property type="molecule type" value="Genomic_DNA"/>
</dbReference>
<evidence type="ECO:0000313" key="2">
    <source>
        <dbReference type="EMBL" id="TKA04793.1"/>
    </source>
</evidence>
<dbReference type="RefSeq" id="WP_136728140.1">
    <property type="nucleotide sequence ID" value="NZ_SUMC01000047.1"/>
</dbReference>
<feature type="transmembrane region" description="Helical" evidence="1">
    <location>
        <begin position="83"/>
        <end position="104"/>
    </location>
</feature>
<keyword evidence="1" id="KW-0472">Membrane</keyword>
<comment type="caution">
    <text evidence="2">The sequence shown here is derived from an EMBL/GenBank/DDBJ whole genome shotgun (WGS) entry which is preliminary data.</text>
</comment>
<accession>A0A4U0S8A9</accession>
<keyword evidence="1" id="KW-0812">Transmembrane</keyword>
<keyword evidence="1" id="KW-1133">Transmembrane helix</keyword>
<sequence length="328" mass="34355">MHGLPHRPADRPLPDKDRRHAELLALIRDEQDDDALDHQPLTRSLDLIGATMSDLRPSSSLDYVTTAPAADDRALLIRSLRRWVPFAAAAAVIAAGAVGGGLALHGSNRPTGPAAAAPAVVTRSADSLPVLNGIPAAKAKNELTACLKAGETGKLDSGSWLGHPKLTEAASDYRVVIAVPHLYRAMEDGLATWYIGKGSRSGEVVSCSVPDDAANPNGREAWLSPITAITTPVTLEYNTGGVGSPTLDGKGKSVYSATVMGHYTNGVARVTVQYSGQKAHNAQMSNGVWFSSDVIPQPSGTDNSSPVVRAYDANGKLLHTTKSATASR</sequence>